<reference evidence="11" key="2">
    <citation type="journal article" date="2022" name="Front. Microbiol.">
        <title>Comparative Genomic Analysis Revealed Distinct Molecular Components and Organization of CO2-Concentrating Mechanism in Thermophilic Cyanobacteria.</title>
        <authorList>
            <person name="Tang J."/>
            <person name="Zhou H."/>
            <person name="Yao D."/>
            <person name="Riaz S."/>
            <person name="You D."/>
            <person name="Klepacz-Smolka A."/>
            <person name="Daroch M."/>
        </authorList>
    </citation>
    <scope>NUCLEOTIDE SEQUENCE [LARGE SCALE GENOMIC DNA]</scope>
    <source>
        <strain evidence="11">PCC 6715</strain>
    </source>
</reference>
<dbReference type="Proteomes" id="UP000231057">
    <property type="component" value="Chromosome"/>
</dbReference>
<comment type="similarity">
    <text evidence="2">Belongs to the SLC41A transporter family.</text>
</comment>
<dbReference type="EMBL" id="CP018092">
    <property type="protein sequence ID" value="ATS18953.1"/>
    <property type="molecule type" value="Genomic_DNA"/>
</dbReference>
<dbReference type="OrthoDB" id="9790355at2"/>
<dbReference type="InterPro" id="IPR006667">
    <property type="entry name" value="SLC41_membr_dom"/>
</dbReference>
<sequence>MDVEYVITLTAVLGALLPWILLKLGFDHGHAADPFIRTIKDFTGLLLYFHLVSLFLGISI</sequence>
<feature type="transmembrane region" description="Helical" evidence="8">
    <location>
        <begin position="38"/>
        <end position="58"/>
    </location>
</feature>
<dbReference type="KEGG" id="slw:BRW62_09590"/>
<reference evidence="10 11" key="1">
    <citation type="submission" date="2016-11" db="EMBL/GenBank/DDBJ databases">
        <title>Complete genome sequence of thermophilic cyanobacteria strain Synechococcus sp. PCC6715.</title>
        <authorList>
            <person name="Tang J."/>
            <person name="Daroch M."/>
            <person name="Liang Y."/>
            <person name="Jiang D."/>
            <person name="Shah M."/>
        </authorList>
    </citation>
    <scope>NUCLEOTIDE SEQUENCE [LARGE SCALE GENOMIC DNA]</scope>
    <source>
        <strain evidence="10 11">PCC 6715</strain>
    </source>
</reference>
<dbReference type="GO" id="GO:0008324">
    <property type="term" value="F:monoatomic cation transmembrane transporter activity"/>
    <property type="evidence" value="ECO:0007669"/>
    <property type="project" value="InterPro"/>
</dbReference>
<proteinExistence type="inferred from homology"/>
<gene>
    <name evidence="10" type="ORF">BRW62_09590</name>
</gene>
<keyword evidence="5" id="KW-0460">Magnesium</keyword>
<evidence type="ECO:0000256" key="8">
    <source>
        <dbReference type="SAM" id="Phobius"/>
    </source>
</evidence>
<keyword evidence="7 8" id="KW-0472">Membrane</keyword>
<evidence type="ECO:0000259" key="9">
    <source>
        <dbReference type="Pfam" id="PF01769"/>
    </source>
</evidence>
<keyword evidence="3" id="KW-0813">Transport</keyword>
<comment type="subcellular location">
    <subcellularLocation>
        <location evidence="1">Membrane</location>
        <topology evidence="1">Multi-pass membrane protein</topology>
    </subcellularLocation>
</comment>
<evidence type="ECO:0000256" key="2">
    <source>
        <dbReference type="ARBA" id="ARBA00009749"/>
    </source>
</evidence>
<evidence type="ECO:0000256" key="6">
    <source>
        <dbReference type="ARBA" id="ARBA00022989"/>
    </source>
</evidence>
<feature type="transmembrane region" description="Helical" evidence="8">
    <location>
        <begin position="6"/>
        <end position="26"/>
    </location>
</feature>
<dbReference type="Gene3D" id="1.10.357.20">
    <property type="entry name" value="SLC41 divalent cation transporters, integral membrane domain"/>
    <property type="match status" value="1"/>
</dbReference>
<evidence type="ECO:0000256" key="5">
    <source>
        <dbReference type="ARBA" id="ARBA00022842"/>
    </source>
</evidence>
<evidence type="ECO:0000256" key="1">
    <source>
        <dbReference type="ARBA" id="ARBA00004141"/>
    </source>
</evidence>
<dbReference type="AlphaFoldDB" id="A0A2D2Q372"/>
<organism evidence="10 11">
    <name type="scientific">Parathermosynechococcus lividus PCC 6715</name>
    <dbReference type="NCBI Taxonomy" id="1917166"/>
    <lineage>
        <taxon>Bacteria</taxon>
        <taxon>Bacillati</taxon>
        <taxon>Cyanobacteriota</taxon>
        <taxon>Cyanophyceae</taxon>
        <taxon>Acaryochloridales</taxon>
        <taxon>Thermosynechococcaceae</taxon>
        <taxon>Parathermosynechococcus</taxon>
    </lineage>
</organism>
<feature type="domain" description="SLC41A/MgtE integral membrane" evidence="9">
    <location>
        <begin position="6"/>
        <end position="49"/>
    </location>
</feature>
<dbReference type="Pfam" id="PF01769">
    <property type="entry name" value="MgtE"/>
    <property type="match status" value="1"/>
</dbReference>
<keyword evidence="4 8" id="KW-0812">Transmembrane</keyword>
<evidence type="ECO:0000256" key="4">
    <source>
        <dbReference type="ARBA" id="ARBA00022692"/>
    </source>
</evidence>
<keyword evidence="6 8" id="KW-1133">Transmembrane helix</keyword>
<evidence type="ECO:0000313" key="11">
    <source>
        <dbReference type="Proteomes" id="UP000231057"/>
    </source>
</evidence>
<keyword evidence="11" id="KW-1185">Reference proteome</keyword>
<evidence type="ECO:0000256" key="7">
    <source>
        <dbReference type="ARBA" id="ARBA00023136"/>
    </source>
</evidence>
<accession>A0A2D2Q372</accession>
<dbReference type="GO" id="GO:0016020">
    <property type="term" value="C:membrane"/>
    <property type="evidence" value="ECO:0007669"/>
    <property type="project" value="UniProtKB-SubCell"/>
</dbReference>
<evidence type="ECO:0000313" key="10">
    <source>
        <dbReference type="EMBL" id="ATS18953.1"/>
    </source>
</evidence>
<evidence type="ECO:0000256" key="3">
    <source>
        <dbReference type="ARBA" id="ARBA00022448"/>
    </source>
</evidence>
<dbReference type="InterPro" id="IPR036739">
    <property type="entry name" value="SLC41_membr_dom_sf"/>
</dbReference>
<name>A0A2D2Q372_PARLV</name>
<dbReference type="SUPFAM" id="SSF161093">
    <property type="entry name" value="MgtE membrane domain-like"/>
    <property type="match status" value="1"/>
</dbReference>
<protein>
    <recommendedName>
        <fullName evidence="9">SLC41A/MgtE integral membrane domain-containing protein</fullName>
    </recommendedName>
</protein>